<protein>
    <submittedName>
        <fullName evidence="1">Uncharacterized protein</fullName>
    </submittedName>
</protein>
<proteinExistence type="predicted"/>
<evidence type="ECO:0000313" key="1">
    <source>
        <dbReference type="EMBL" id="AHG87427.1"/>
    </source>
</evidence>
<reference evidence="1 2" key="1">
    <citation type="submission" date="2013-12" db="EMBL/GenBank/DDBJ databases">
        <title>Annotation of the Bibersteinia trehalosi USDA-ARS-USMARC-190 complete genome.</title>
        <authorList>
            <person name="Harhay G.P."/>
            <person name="McVey S."/>
            <person name="Clawson M.L."/>
            <person name="Bono J."/>
            <person name="Heaton M.P."/>
            <person name="Chitko-Mckown C.G."/>
            <person name="Harhay D.M."/>
            <person name="Smith T.P.L."/>
        </authorList>
    </citation>
    <scope>NUCLEOTIDE SEQUENCE [LARGE SCALE GENOMIC DNA]</scope>
    <source>
        <strain evidence="1 2">USDA-ARS-USMARC-190</strain>
    </source>
</reference>
<evidence type="ECO:0000313" key="2">
    <source>
        <dbReference type="Proteomes" id="UP000019086"/>
    </source>
</evidence>
<organism evidence="1 2">
    <name type="scientific">Bibersteinia trehalosi USDA-ARS-USMARC-190</name>
    <dbReference type="NCBI Taxonomy" id="1263832"/>
    <lineage>
        <taxon>Bacteria</taxon>
        <taxon>Pseudomonadati</taxon>
        <taxon>Pseudomonadota</taxon>
        <taxon>Gammaproteobacteria</taxon>
        <taxon>Pasteurellales</taxon>
        <taxon>Pasteurellaceae</taxon>
        <taxon>Bibersteinia</taxon>
    </lineage>
</organism>
<dbReference type="EMBL" id="CP006956">
    <property type="protein sequence ID" value="AHG87427.1"/>
    <property type="molecule type" value="Genomic_DNA"/>
</dbReference>
<dbReference type="Proteomes" id="UP000019086">
    <property type="component" value="Chromosome"/>
</dbReference>
<dbReference type="HOGENOM" id="CLU_3096061_0_0_6"/>
<gene>
    <name evidence="1" type="ORF">F544_21990</name>
</gene>
<accession>W0RAE5</accession>
<dbReference type="AlphaFoldDB" id="W0RAE5"/>
<dbReference type="KEGG" id="btra:F544_21990"/>
<name>W0RAE5_BIBTR</name>
<sequence>MITIFINLTKISLKPQPFPFDQLHKIRNSLQKIIAYSPLVLRQSQRKSSLN</sequence>